<dbReference type="HOGENOM" id="CLU_1529618_0_0_9"/>
<name>D3FYI1_ALKPO</name>
<dbReference type="RefSeq" id="WP_012958195.1">
    <property type="nucleotide sequence ID" value="NC_013791.2"/>
</dbReference>
<dbReference type="Proteomes" id="UP000001544">
    <property type="component" value="Chromosome"/>
</dbReference>
<organism evidence="2 3">
    <name type="scientific">Alkalihalophilus pseudofirmus (strain ATCC BAA-2126 / JCM 17055 / OF4)</name>
    <name type="common">Bacillus pseudofirmus</name>
    <dbReference type="NCBI Taxonomy" id="398511"/>
    <lineage>
        <taxon>Bacteria</taxon>
        <taxon>Bacillati</taxon>
        <taxon>Bacillota</taxon>
        <taxon>Bacilli</taxon>
        <taxon>Bacillales</taxon>
        <taxon>Bacillaceae</taxon>
        <taxon>Alkalihalophilus</taxon>
    </lineage>
</organism>
<sequence>MSPHALRGMAGGIALCAGVIWVTYALSPEATAEPVTIVEQEELEISEMMTALQEAGYYVSAEAPPEEPVVEEPQTEEMDSPTEEDSAAEEEALIDENLPESVTVETVNVYSMTLSITSGTSSHDVANQLEQAKIIDSASEFLRYLERNNLAEKVRAGDFEVNSAMSYQDIANRIT</sequence>
<accession>D3FYI1</accession>
<evidence type="ECO:0000313" key="2">
    <source>
        <dbReference type="EMBL" id="ADC50833.1"/>
    </source>
</evidence>
<feature type="region of interest" description="Disordered" evidence="1">
    <location>
        <begin position="63"/>
        <end position="90"/>
    </location>
</feature>
<dbReference type="STRING" id="398511.BpOF4_13910"/>
<dbReference type="Gene3D" id="3.30.1490.480">
    <property type="entry name" value="Endolytic murein transglycosylase"/>
    <property type="match status" value="1"/>
</dbReference>
<gene>
    <name evidence="2" type="ordered locus">BpOF4_13910</name>
</gene>
<proteinExistence type="predicted"/>
<evidence type="ECO:0008006" key="4">
    <source>
        <dbReference type="Google" id="ProtNLM"/>
    </source>
</evidence>
<evidence type="ECO:0000313" key="3">
    <source>
        <dbReference type="Proteomes" id="UP000001544"/>
    </source>
</evidence>
<protein>
    <recommendedName>
        <fullName evidence="4">Aminodeoxychorismate lyase</fullName>
    </recommendedName>
</protein>
<keyword evidence="3" id="KW-1185">Reference proteome</keyword>
<dbReference type="eggNOG" id="COG1559">
    <property type="taxonomic scope" value="Bacteria"/>
</dbReference>
<dbReference type="EMBL" id="CP001878">
    <property type="protein sequence ID" value="ADC50833.1"/>
    <property type="molecule type" value="Genomic_DNA"/>
</dbReference>
<feature type="compositionally biased region" description="Acidic residues" evidence="1">
    <location>
        <begin position="64"/>
        <end position="90"/>
    </location>
</feature>
<dbReference type="KEGG" id="bpf:BpOF4_13910"/>
<dbReference type="AlphaFoldDB" id="D3FYI1"/>
<reference evidence="2 3" key="1">
    <citation type="journal article" date="2011" name="Environ. Microbiol.">
        <title>Genome of alkaliphilic Bacillus pseudofirmus OF4 reveals adaptations that support the ability to grow in an external pH range from 7.5 to 11.4.</title>
        <authorList>
            <person name="Janto B."/>
            <person name="Ahmed A."/>
            <person name="Ito M."/>
            <person name="Liu J."/>
            <person name="Hicks D.B."/>
            <person name="Pagni S."/>
            <person name="Fackelmayer O.J."/>
            <person name="Smith T.A."/>
            <person name="Earl J."/>
            <person name="Elbourne L.D."/>
            <person name="Hassan K."/>
            <person name="Paulsen I.T."/>
            <person name="Kolsto A.B."/>
            <person name="Tourasse N.J."/>
            <person name="Ehrlich G.D."/>
            <person name="Boissy R."/>
            <person name="Ivey D.M."/>
            <person name="Li G."/>
            <person name="Xue Y."/>
            <person name="Ma Y."/>
            <person name="Hu F.Z."/>
            <person name="Krulwich T.A."/>
        </authorList>
    </citation>
    <scope>NUCLEOTIDE SEQUENCE [LARGE SCALE GENOMIC DNA]</scope>
    <source>
        <strain evidence="3">ATCC BAA-2126 / JCM 17055 / OF4</strain>
    </source>
</reference>
<evidence type="ECO:0000256" key="1">
    <source>
        <dbReference type="SAM" id="MobiDB-lite"/>
    </source>
</evidence>